<evidence type="ECO:0000313" key="3">
    <source>
        <dbReference type="Proteomes" id="UP000037460"/>
    </source>
</evidence>
<organism evidence="2 3">
    <name type="scientific">Chrysochromulina tobinii</name>
    <dbReference type="NCBI Taxonomy" id="1460289"/>
    <lineage>
        <taxon>Eukaryota</taxon>
        <taxon>Haptista</taxon>
        <taxon>Haptophyta</taxon>
        <taxon>Prymnesiophyceae</taxon>
        <taxon>Prymnesiales</taxon>
        <taxon>Chrysochromulinaceae</taxon>
        <taxon>Chrysochromulina</taxon>
    </lineage>
</organism>
<reference evidence="3" key="1">
    <citation type="journal article" date="2015" name="PLoS Genet.">
        <title>Genome Sequence and Transcriptome Analyses of Chrysochromulina tobin: Metabolic Tools for Enhanced Algal Fitness in the Prominent Order Prymnesiales (Haptophyceae).</title>
        <authorList>
            <person name="Hovde B.T."/>
            <person name="Deodato C.R."/>
            <person name="Hunsperger H.M."/>
            <person name="Ryken S.A."/>
            <person name="Yost W."/>
            <person name="Jha R.K."/>
            <person name="Patterson J."/>
            <person name="Monnat R.J. Jr."/>
            <person name="Barlow S.B."/>
            <person name="Starkenburg S.R."/>
            <person name="Cattolico R.A."/>
        </authorList>
    </citation>
    <scope>NUCLEOTIDE SEQUENCE</scope>
    <source>
        <strain evidence="3">CCMP291</strain>
    </source>
</reference>
<dbReference type="Proteomes" id="UP000037460">
    <property type="component" value="Unassembled WGS sequence"/>
</dbReference>
<sequence length="209" mass="24387">MSVVKKQHIANNVLRRGNPYAVNLKADHERCLEEARVRQQMEERQRKQEEKMRERIRRQIVQAAMEESQELPEPLEVVAALEDEKRVRAWSGLLKVDDRYHAARSDLRRRFYEPTLEEQDRRDVAYMQRKAFHGMERDARRSELDAVDKARSALLLVASEKKLQEVEHRRSQVQLLKAQSAVALHGARVASQVSVHATPAPIPRNIPLY</sequence>
<dbReference type="EMBL" id="JWZX01003219">
    <property type="protein sequence ID" value="KOO23114.1"/>
    <property type="molecule type" value="Genomic_DNA"/>
</dbReference>
<name>A0A0M0J952_9EUKA</name>
<proteinExistence type="predicted"/>
<accession>A0A0M0J952</accession>
<evidence type="ECO:0000256" key="1">
    <source>
        <dbReference type="SAM" id="Coils"/>
    </source>
</evidence>
<keyword evidence="1" id="KW-0175">Coiled coil</keyword>
<dbReference type="AlphaFoldDB" id="A0A0M0J952"/>
<keyword evidence="3" id="KW-1185">Reference proteome</keyword>
<comment type="caution">
    <text evidence="2">The sequence shown here is derived from an EMBL/GenBank/DDBJ whole genome shotgun (WGS) entry which is preliminary data.</text>
</comment>
<feature type="coiled-coil region" evidence="1">
    <location>
        <begin position="32"/>
        <end position="66"/>
    </location>
</feature>
<protein>
    <submittedName>
        <fullName evidence="2">Uncharacterized protein</fullName>
    </submittedName>
</protein>
<gene>
    <name evidence="2" type="ORF">Ctob_002998</name>
</gene>
<evidence type="ECO:0000313" key="2">
    <source>
        <dbReference type="EMBL" id="KOO23114.1"/>
    </source>
</evidence>